<keyword evidence="3" id="KW-1185">Reference proteome</keyword>
<proteinExistence type="predicted"/>
<dbReference type="SUPFAM" id="SSF55469">
    <property type="entry name" value="FMN-dependent nitroreductase-like"/>
    <property type="match status" value="1"/>
</dbReference>
<dbReference type="InterPro" id="IPR000415">
    <property type="entry name" value="Nitroreductase-like"/>
</dbReference>
<dbReference type="InterPro" id="IPR052544">
    <property type="entry name" value="Bacteriocin_Proc_Enz"/>
</dbReference>
<gene>
    <name evidence="2" type="ORF">BG844_03670</name>
</gene>
<sequence>MRGEAKGPIMDAGAAAREYVELTRSLPIPEQIDWEDAPGQFKLYRGRPRIPLDESGAGELGRLLRDCYGVTRYRWTAADALRRLIGTRGAEPAGGAKLARNSLRPVPSGGSRFPAELYVVTGHGTEVPPGVHHYDQAHHSLVTLREGDWTPELGAALGLPGAAPPLTLLASVFFWKNGFKYADLTYRLCALDVGVLLGQVLAVAAGEVRYRFADDDVDRLLRLDPMQESVYAAVSFGASGGSRPSRRRLADAALPSRTNTFSGTEGEWSLDSRPLQARVHRGSRLSAVAAVPATPAITATGSAGGPGSRLSGHRVDLLDGLPGRRSSMGYFTPAGMSLDTLSALLAPALDGYRSDLADTRTVRHTMLYCVVNRVDGLAPGVYRLRHGEVLLEPVRLGDLAGELQESLLIKLFNLAHTNLCVYPVGDYEAGFGVHGDRWYRMQNIEAGIVTQRLYLACAALGLRCHASLGYDVRRTDRLLGLDGTSATSLIQVMIGSGRPPGDFYEAAWH</sequence>
<dbReference type="CDD" id="cd02142">
    <property type="entry name" value="McbC_SagB-like_oxidoreductase"/>
    <property type="match status" value="1"/>
</dbReference>
<dbReference type="NCBIfam" id="TIGR03605">
    <property type="entry name" value="antibiot_sagB"/>
    <property type="match status" value="1"/>
</dbReference>
<reference evidence="2 3" key="1">
    <citation type="submission" date="2016-09" db="EMBL/GenBank/DDBJ databases">
        <title>Couchioplanes caeruleus draft genome sequence.</title>
        <authorList>
            <person name="Sheehan J."/>
            <person name="Caffrey P."/>
        </authorList>
    </citation>
    <scope>NUCLEOTIDE SEQUENCE [LARGE SCALE GENOMIC DNA]</scope>
    <source>
        <strain evidence="2 3">DSM 43634</strain>
    </source>
</reference>
<protein>
    <recommendedName>
        <fullName evidence="1">Nitroreductase domain-containing protein</fullName>
    </recommendedName>
</protein>
<dbReference type="Gene3D" id="3.40.109.10">
    <property type="entry name" value="NADH Oxidase"/>
    <property type="match status" value="2"/>
</dbReference>
<feature type="domain" description="Nitroreductase" evidence="1">
    <location>
        <begin position="392"/>
        <end position="495"/>
    </location>
</feature>
<accession>A0A1K0GED3</accession>
<evidence type="ECO:0000313" key="2">
    <source>
        <dbReference type="EMBL" id="OJF15586.1"/>
    </source>
</evidence>
<comment type="caution">
    <text evidence="2">The sequence shown here is derived from an EMBL/GenBank/DDBJ whole genome shotgun (WGS) entry which is preliminary data.</text>
</comment>
<dbReference type="AlphaFoldDB" id="A0A1K0GED3"/>
<dbReference type="Pfam" id="PF00881">
    <property type="entry name" value="Nitroreductase"/>
    <property type="match status" value="1"/>
</dbReference>
<dbReference type="EMBL" id="MEIA01000015">
    <property type="protein sequence ID" value="OJF15586.1"/>
    <property type="molecule type" value="Genomic_DNA"/>
</dbReference>
<dbReference type="Proteomes" id="UP000182486">
    <property type="component" value="Unassembled WGS sequence"/>
</dbReference>
<evidence type="ECO:0000313" key="3">
    <source>
        <dbReference type="Proteomes" id="UP000182486"/>
    </source>
</evidence>
<evidence type="ECO:0000259" key="1">
    <source>
        <dbReference type="Pfam" id="PF00881"/>
    </source>
</evidence>
<name>A0A1K0GED3_9ACTN</name>
<dbReference type="InterPro" id="IPR020051">
    <property type="entry name" value="SagB-type_dehydrogenase"/>
</dbReference>
<organism evidence="2 3">
    <name type="scientific">Couchioplanes caeruleus subsp. caeruleus</name>
    <dbReference type="NCBI Taxonomy" id="56427"/>
    <lineage>
        <taxon>Bacteria</taxon>
        <taxon>Bacillati</taxon>
        <taxon>Actinomycetota</taxon>
        <taxon>Actinomycetes</taxon>
        <taxon>Micromonosporales</taxon>
        <taxon>Micromonosporaceae</taxon>
        <taxon>Couchioplanes</taxon>
    </lineage>
</organism>
<dbReference type="GO" id="GO:0016491">
    <property type="term" value="F:oxidoreductase activity"/>
    <property type="evidence" value="ECO:0007669"/>
    <property type="project" value="InterPro"/>
</dbReference>
<dbReference type="InterPro" id="IPR029479">
    <property type="entry name" value="Nitroreductase"/>
</dbReference>
<dbReference type="PANTHER" id="PTHR43745:SF2">
    <property type="entry name" value="NITROREDUCTASE MJ1384-RELATED"/>
    <property type="match status" value="1"/>
</dbReference>
<dbReference type="PANTHER" id="PTHR43745">
    <property type="entry name" value="NITROREDUCTASE MJ1384-RELATED"/>
    <property type="match status" value="1"/>
</dbReference>